<evidence type="ECO:0000259" key="1">
    <source>
        <dbReference type="SMART" id="SM00481"/>
    </source>
</evidence>
<dbReference type="Gene3D" id="1.10.150.650">
    <property type="match status" value="1"/>
</dbReference>
<dbReference type="RefSeq" id="WP_148597908.1">
    <property type="nucleotide sequence ID" value="NZ_CP042997.1"/>
</dbReference>
<dbReference type="OrthoDB" id="9804333at2"/>
<gene>
    <name evidence="2" type="ORF">OJF2_70720</name>
</gene>
<proteinExistence type="predicted"/>
<reference evidence="2 3" key="1">
    <citation type="submission" date="2019-08" db="EMBL/GenBank/DDBJ databases">
        <title>Deep-cultivation of Planctomycetes and their phenomic and genomic characterization uncovers novel biology.</title>
        <authorList>
            <person name="Wiegand S."/>
            <person name="Jogler M."/>
            <person name="Boedeker C."/>
            <person name="Pinto D."/>
            <person name="Vollmers J."/>
            <person name="Rivas-Marin E."/>
            <person name="Kohn T."/>
            <person name="Peeters S.H."/>
            <person name="Heuer A."/>
            <person name="Rast P."/>
            <person name="Oberbeckmann S."/>
            <person name="Bunk B."/>
            <person name="Jeske O."/>
            <person name="Meyerdierks A."/>
            <person name="Storesund J.E."/>
            <person name="Kallscheuer N."/>
            <person name="Luecker S."/>
            <person name="Lage O.M."/>
            <person name="Pohl T."/>
            <person name="Merkel B.J."/>
            <person name="Hornburger P."/>
            <person name="Mueller R.-W."/>
            <person name="Bruemmer F."/>
            <person name="Labrenz M."/>
            <person name="Spormann A.M."/>
            <person name="Op den Camp H."/>
            <person name="Overmann J."/>
            <person name="Amann R."/>
            <person name="Jetten M.S.M."/>
            <person name="Mascher T."/>
            <person name="Medema M.H."/>
            <person name="Devos D.P."/>
            <person name="Kaster A.-K."/>
            <person name="Ovreas L."/>
            <person name="Rohde M."/>
            <person name="Galperin M.Y."/>
            <person name="Jogler C."/>
        </authorList>
    </citation>
    <scope>NUCLEOTIDE SEQUENCE [LARGE SCALE GENOMIC DNA]</scope>
    <source>
        <strain evidence="2 3">OJF2</strain>
    </source>
</reference>
<dbReference type="PANTHER" id="PTHR42924">
    <property type="entry name" value="EXONUCLEASE"/>
    <property type="match status" value="1"/>
</dbReference>
<dbReference type="Proteomes" id="UP000324233">
    <property type="component" value="Chromosome"/>
</dbReference>
<dbReference type="EMBL" id="CP042997">
    <property type="protein sequence ID" value="QEH38469.1"/>
    <property type="molecule type" value="Genomic_DNA"/>
</dbReference>
<dbReference type="AlphaFoldDB" id="A0A5B9WE19"/>
<dbReference type="GO" id="GO:0004534">
    <property type="term" value="F:5'-3' RNA exonuclease activity"/>
    <property type="evidence" value="ECO:0007669"/>
    <property type="project" value="TreeGrafter"/>
</dbReference>
<dbReference type="SMART" id="SM00481">
    <property type="entry name" value="POLIIIAc"/>
    <property type="match status" value="1"/>
</dbReference>
<dbReference type="InterPro" id="IPR016195">
    <property type="entry name" value="Pol/histidinol_Pase-like"/>
</dbReference>
<evidence type="ECO:0000313" key="2">
    <source>
        <dbReference type="EMBL" id="QEH38469.1"/>
    </source>
</evidence>
<protein>
    <recommendedName>
        <fullName evidence="1">Polymerase/histidinol phosphatase N-terminal domain-containing protein</fullName>
    </recommendedName>
</protein>
<organism evidence="2 3">
    <name type="scientific">Aquisphaera giovannonii</name>
    <dbReference type="NCBI Taxonomy" id="406548"/>
    <lineage>
        <taxon>Bacteria</taxon>
        <taxon>Pseudomonadati</taxon>
        <taxon>Planctomycetota</taxon>
        <taxon>Planctomycetia</taxon>
        <taxon>Isosphaerales</taxon>
        <taxon>Isosphaeraceae</taxon>
        <taxon>Aquisphaera</taxon>
    </lineage>
</organism>
<dbReference type="CDD" id="cd07438">
    <property type="entry name" value="PHP_HisPPase_AMP"/>
    <property type="match status" value="1"/>
</dbReference>
<name>A0A5B9WE19_9BACT</name>
<dbReference type="InterPro" id="IPR004013">
    <property type="entry name" value="PHP_dom"/>
</dbReference>
<sequence length="278" mass="29043">MTAAGGADLHVHTTHSDGVCSPSEVVNAAAGVGLSAVAITDHDTTSALAVARPEAARLGVELVPGVELTCGLEGREVHLLGYFFREDDPGLAAAMAGLREGRDARMQAMAEELGRRGLSLDVAALRALFPRAVLGRRHAAEYLARTRQVPSVRDAFASHLGDGQPASIPKPRLDVLEAIRLVRSAGGVAGLAHPPYNLRLETLRGLAEGGLAAIEAAGPGITKRLGRRFRDWADLLGLVPTAGSDFHVPDRPGRWVGAVTTPLPDLERLRAASPSPGG</sequence>
<dbReference type="PANTHER" id="PTHR42924:SF3">
    <property type="entry name" value="POLYMERASE_HISTIDINOL PHOSPHATASE N-TERMINAL DOMAIN-CONTAINING PROTEIN"/>
    <property type="match status" value="1"/>
</dbReference>
<dbReference type="Pfam" id="PF02811">
    <property type="entry name" value="PHP"/>
    <property type="match status" value="1"/>
</dbReference>
<dbReference type="SUPFAM" id="SSF89550">
    <property type="entry name" value="PHP domain-like"/>
    <property type="match status" value="1"/>
</dbReference>
<dbReference type="InterPro" id="IPR052018">
    <property type="entry name" value="PHP_domain"/>
</dbReference>
<dbReference type="InterPro" id="IPR003141">
    <property type="entry name" value="Pol/His_phosphatase_N"/>
</dbReference>
<dbReference type="GO" id="GO:0035312">
    <property type="term" value="F:5'-3' DNA exonuclease activity"/>
    <property type="evidence" value="ECO:0007669"/>
    <property type="project" value="TreeGrafter"/>
</dbReference>
<accession>A0A5B9WE19</accession>
<keyword evidence="3" id="KW-1185">Reference proteome</keyword>
<evidence type="ECO:0000313" key="3">
    <source>
        <dbReference type="Proteomes" id="UP000324233"/>
    </source>
</evidence>
<feature type="domain" description="Polymerase/histidinol phosphatase N-terminal" evidence="1">
    <location>
        <begin position="7"/>
        <end position="72"/>
    </location>
</feature>
<dbReference type="Gene3D" id="3.20.20.140">
    <property type="entry name" value="Metal-dependent hydrolases"/>
    <property type="match status" value="1"/>
</dbReference>
<dbReference type="KEGG" id="agv:OJF2_70720"/>